<dbReference type="InterPro" id="IPR036291">
    <property type="entry name" value="NAD(P)-bd_dom_sf"/>
</dbReference>
<dbReference type="GO" id="GO:0030267">
    <property type="term" value="F:glyoxylate reductase (NADPH) activity"/>
    <property type="evidence" value="ECO:0007669"/>
    <property type="project" value="TreeGrafter"/>
</dbReference>
<dbReference type="SUPFAM" id="SSF51735">
    <property type="entry name" value="NAD(P)-binding Rossmann-fold domains"/>
    <property type="match status" value="1"/>
</dbReference>
<dbReference type="Pfam" id="PF02826">
    <property type="entry name" value="2-Hacid_dh_C"/>
    <property type="match status" value="1"/>
</dbReference>
<dbReference type="Gene3D" id="3.40.50.720">
    <property type="entry name" value="NAD(P)-binding Rossmann-like Domain"/>
    <property type="match status" value="2"/>
</dbReference>
<dbReference type="GO" id="GO:0051287">
    <property type="term" value="F:NAD binding"/>
    <property type="evidence" value="ECO:0007669"/>
    <property type="project" value="InterPro"/>
</dbReference>
<sequence length="408" mass="43790">MINLLADASMPALAQLVRTCQQAGMALQLETFSGRQPDASQLARAQVLLIRSITQVTKELLDQAPHVCWIGTATIGTEHVDAAACEARGIAFVSTPGVNAQAVGDYVASAVAALTLAQDAPLTGPVAIIGGGHTGQAAGARLQGLGYQVHCYDPPLVAQGINQRDGMPIHANWQQVLASAAISCHVPLTRSGPFATYHLLDDASIAQLPANCMLINASRGPVVAESALRAAANRQQPLRVVLDVWEHEPQIATDLLPWLSLATMHIAGHSMAGKVAGTLQLLQQLLSWLPSSELAQASGTAMPVQELPDLTDLLQAWPKSVQPQLWQANKAPDWRTLASWVLAIYDIRQDDLALRQQPATPAAFDQLRRGYAHRSELSVGQVQGGSWLATEEWRKRLKQLTFQLNKGC</sequence>
<dbReference type="AlphaFoldDB" id="A0A317QCL3"/>
<dbReference type="CDD" id="cd12158">
    <property type="entry name" value="ErythrP_dh"/>
    <property type="match status" value="1"/>
</dbReference>
<evidence type="ECO:0000256" key="5">
    <source>
        <dbReference type="ARBA" id="ARBA00023096"/>
    </source>
</evidence>
<evidence type="ECO:0000259" key="8">
    <source>
        <dbReference type="Pfam" id="PF02826"/>
    </source>
</evidence>
<dbReference type="GO" id="GO:0033711">
    <property type="term" value="F:4-phosphoerythronate dehydrogenase activity"/>
    <property type="evidence" value="ECO:0007669"/>
    <property type="project" value="InterPro"/>
</dbReference>
<evidence type="ECO:0000313" key="9">
    <source>
        <dbReference type="EMBL" id="PWW16111.1"/>
    </source>
</evidence>
<feature type="domain" description="D-isomer specific 2-hydroxyacid dehydrogenase NAD-binding" evidence="8">
    <location>
        <begin position="126"/>
        <end position="269"/>
    </location>
</feature>
<dbReference type="Pfam" id="PF00389">
    <property type="entry name" value="2-Hacid_dh"/>
    <property type="match status" value="1"/>
</dbReference>
<dbReference type="Gene3D" id="3.30.1370.170">
    <property type="match status" value="1"/>
</dbReference>
<dbReference type="InterPro" id="IPR050223">
    <property type="entry name" value="D-isomer_2-hydroxyacid_DH"/>
</dbReference>
<dbReference type="GO" id="GO:0005829">
    <property type="term" value="C:cytosol"/>
    <property type="evidence" value="ECO:0007669"/>
    <property type="project" value="TreeGrafter"/>
</dbReference>
<dbReference type="GO" id="GO:0008465">
    <property type="term" value="F:hydroxypyruvate reductase (NADH) activity"/>
    <property type="evidence" value="ECO:0007669"/>
    <property type="project" value="TreeGrafter"/>
</dbReference>
<dbReference type="OrthoDB" id="9770208at2"/>
<dbReference type="InterPro" id="IPR006139">
    <property type="entry name" value="D-isomer_2_OHA_DH_cat_dom"/>
</dbReference>
<dbReference type="SUPFAM" id="SSF52283">
    <property type="entry name" value="Formate/glycerate dehydrogenase catalytic domain-like"/>
    <property type="match status" value="1"/>
</dbReference>
<proteinExistence type="inferred from homology"/>
<evidence type="ECO:0000256" key="6">
    <source>
        <dbReference type="RuleBase" id="RU003719"/>
    </source>
</evidence>
<evidence type="ECO:0000313" key="10">
    <source>
        <dbReference type="Proteomes" id="UP000246964"/>
    </source>
</evidence>
<name>A0A317QCL3_9GAMM</name>
<keyword evidence="5" id="KW-0664">Pyridoxine biosynthesis</keyword>
<gene>
    <name evidence="9" type="ORF">DET45_101216</name>
</gene>
<keyword evidence="3 6" id="KW-0560">Oxidoreductase</keyword>
<dbReference type="InterPro" id="IPR006140">
    <property type="entry name" value="D-isomer_DH_NAD-bd"/>
</dbReference>
<dbReference type="InterPro" id="IPR020921">
    <property type="entry name" value="Erythronate-4-P_DHase"/>
</dbReference>
<comment type="similarity">
    <text evidence="1 6">Belongs to the D-isomer specific 2-hydroxyacid dehydrogenase family.</text>
</comment>
<keyword evidence="4" id="KW-0520">NAD</keyword>
<reference evidence="9 10" key="1">
    <citation type="submission" date="2018-05" db="EMBL/GenBank/DDBJ databases">
        <title>Freshwater and sediment microbial communities from various areas in North America, analyzing microbe dynamics in response to fracking.</title>
        <authorList>
            <person name="Lamendella R."/>
        </authorList>
    </citation>
    <scope>NUCLEOTIDE SEQUENCE [LARGE SCALE GENOMIC DNA]</scope>
    <source>
        <strain evidence="9 10">125B1</strain>
    </source>
</reference>
<evidence type="ECO:0000259" key="7">
    <source>
        <dbReference type="Pfam" id="PF00389"/>
    </source>
</evidence>
<comment type="caution">
    <text evidence="9">The sequence shown here is derived from an EMBL/GenBank/DDBJ whole genome shotgun (WGS) entry which is preliminary data.</text>
</comment>
<keyword evidence="2" id="KW-0963">Cytoplasm</keyword>
<evidence type="ECO:0000256" key="3">
    <source>
        <dbReference type="ARBA" id="ARBA00023002"/>
    </source>
</evidence>
<feature type="domain" description="D-isomer specific 2-hydroxyacid dehydrogenase catalytic" evidence="7">
    <location>
        <begin position="20"/>
        <end position="401"/>
    </location>
</feature>
<evidence type="ECO:0000256" key="1">
    <source>
        <dbReference type="ARBA" id="ARBA00005854"/>
    </source>
</evidence>
<evidence type="ECO:0000256" key="2">
    <source>
        <dbReference type="ARBA" id="ARBA00022490"/>
    </source>
</evidence>
<dbReference type="InterPro" id="IPR038251">
    <property type="entry name" value="PdxB_dimer_sf"/>
</dbReference>
<evidence type="ECO:0000256" key="4">
    <source>
        <dbReference type="ARBA" id="ARBA00023027"/>
    </source>
</evidence>
<dbReference type="EMBL" id="QGTT01000001">
    <property type="protein sequence ID" value="PWW16111.1"/>
    <property type="molecule type" value="Genomic_DNA"/>
</dbReference>
<dbReference type="Proteomes" id="UP000246964">
    <property type="component" value="Unassembled WGS sequence"/>
</dbReference>
<dbReference type="RefSeq" id="WP_110074852.1">
    <property type="nucleotide sequence ID" value="NZ_QGTT01000001.1"/>
</dbReference>
<dbReference type="GO" id="GO:0008615">
    <property type="term" value="P:pyridoxine biosynthetic process"/>
    <property type="evidence" value="ECO:0007669"/>
    <property type="project" value="UniProtKB-KW"/>
</dbReference>
<dbReference type="PANTHER" id="PTHR10996:SF257">
    <property type="entry name" value="GLYOXYLATE REDUCTASE 1"/>
    <property type="match status" value="1"/>
</dbReference>
<organism evidence="9 10">
    <name type="scientific">Pseudidiomarina maritima</name>
    <dbReference type="NCBI Taxonomy" id="519453"/>
    <lineage>
        <taxon>Bacteria</taxon>
        <taxon>Pseudomonadati</taxon>
        <taxon>Pseudomonadota</taxon>
        <taxon>Gammaproteobacteria</taxon>
        <taxon>Alteromonadales</taxon>
        <taxon>Idiomarinaceae</taxon>
        <taxon>Pseudidiomarina</taxon>
    </lineage>
</organism>
<accession>A0A317QCL3</accession>
<protein>
    <submittedName>
        <fullName evidence="9">4-phosphoerythronate dehydrogenase</fullName>
    </submittedName>
</protein>
<dbReference type="PANTHER" id="PTHR10996">
    <property type="entry name" value="2-HYDROXYACID DEHYDROGENASE-RELATED"/>
    <property type="match status" value="1"/>
</dbReference>
<keyword evidence="10" id="KW-1185">Reference proteome</keyword>